<reference evidence="2 3" key="1">
    <citation type="submission" date="2018-07" db="EMBL/GenBank/DDBJ databases">
        <title>Complete genome sequence of Psychrobacillus sp. PB01, isolated from iceberg, and comparative genome analysis of Psychrobacillus strains.</title>
        <authorList>
            <person name="Lee P.C."/>
        </authorList>
    </citation>
    <scope>NUCLEOTIDE SEQUENCE [LARGE SCALE GENOMIC DNA]</scope>
    <source>
        <strain evidence="2 3">PB01</strain>
    </source>
</reference>
<dbReference type="AlphaFoldDB" id="A0A5J6SPU7"/>
<evidence type="ECO:0000313" key="3">
    <source>
        <dbReference type="Proteomes" id="UP000325517"/>
    </source>
</evidence>
<keyword evidence="3" id="KW-1185">Reference proteome</keyword>
<accession>A0A5J6SPU7</accession>
<evidence type="ECO:0000256" key="1">
    <source>
        <dbReference type="SAM" id="MobiDB-lite"/>
    </source>
</evidence>
<proteinExistence type="predicted"/>
<dbReference type="Proteomes" id="UP000325517">
    <property type="component" value="Chromosome"/>
</dbReference>
<feature type="region of interest" description="Disordered" evidence="1">
    <location>
        <begin position="1"/>
        <end position="39"/>
    </location>
</feature>
<evidence type="ECO:0000313" key="2">
    <source>
        <dbReference type="EMBL" id="QFF99533.1"/>
    </source>
</evidence>
<protein>
    <submittedName>
        <fullName evidence="2">Uncharacterized protein</fullName>
    </submittedName>
</protein>
<feature type="compositionally biased region" description="Basic residues" evidence="1">
    <location>
        <begin position="27"/>
        <end position="36"/>
    </location>
</feature>
<gene>
    <name evidence="2" type="ORF">PB01_12225</name>
</gene>
<sequence length="60" mass="6918">MFSALKEKRKAPQERSDEETEAMPAKSVRRSGKQRHSNATLLKSTGHLFARFFLLIRTEV</sequence>
<dbReference type="EMBL" id="CP031223">
    <property type="protein sequence ID" value="QFF99533.1"/>
    <property type="molecule type" value="Genomic_DNA"/>
</dbReference>
<organism evidence="2 3">
    <name type="scientific">Psychrobacillus glaciei</name>
    <dbReference type="NCBI Taxonomy" id="2283160"/>
    <lineage>
        <taxon>Bacteria</taxon>
        <taxon>Bacillati</taxon>
        <taxon>Bacillota</taxon>
        <taxon>Bacilli</taxon>
        <taxon>Bacillales</taxon>
        <taxon>Bacillaceae</taxon>
        <taxon>Psychrobacillus</taxon>
    </lineage>
</organism>
<dbReference type="KEGG" id="psyo:PB01_12225"/>
<name>A0A5J6SPU7_9BACI</name>